<sequence>MSAPGGPASLKFKLIFVGEQTVGKSALITRFVYDTFEDNYAATVGMDLLSKTIYVSDKPVRLQLWDTAGQERFRALIPSYFRDASVGVVCFDVTSRTSFNKVDSWVAEVRKERGSSVVVTVCGNKIDLDDKRQVTEEEATNKVADLTSDPEAPVMYFETSAKTGAGVKEMFKHIAARLVSAGAEEQEQHGETLQKTGEEIAGKKTCSC</sequence>
<organism evidence="3 4">
    <name type="scientific">Vitrella brassicaformis (strain CCMP3155)</name>
    <dbReference type="NCBI Taxonomy" id="1169540"/>
    <lineage>
        <taxon>Eukaryota</taxon>
        <taxon>Sar</taxon>
        <taxon>Alveolata</taxon>
        <taxon>Colpodellida</taxon>
        <taxon>Vitrellaceae</taxon>
        <taxon>Vitrella</taxon>
    </lineage>
</organism>
<gene>
    <name evidence="3" type="ORF">Vbra_20887</name>
</gene>
<evidence type="ECO:0000313" key="3">
    <source>
        <dbReference type="EMBL" id="CEM02264.1"/>
    </source>
</evidence>
<proteinExistence type="predicted"/>
<dbReference type="PROSITE" id="PS51420">
    <property type="entry name" value="RHO"/>
    <property type="match status" value="1"/>
</dbReference>
<dbReference type="PROSITE" id="PS51419">
    <property type="entry name" value="RAB"/>
    <property type="match status" value="1"/>
</dbReference>
<dbReference type="STRING" id="1169540.A0A0G4EUD6"/>
<dbReference type="OrthoDB" id="9989112at2759"/>
<dbReference type="PRINTS" id="PR00449">
    <property type="entry name" value="RASTRNSFRMNG"/>
</dbReference>
<dbReference type="CDD" id="cd01861">
    <property type="entry name" value="Rab6"/>
    <property type="match status" value="1"/>
</dbReference>
<dbReference type="PhylomeDB" id="A0A0G4EUD6"/>
<accession>A0A0G4EUD6</accession>
<dbReference type="PROSITE" id="PS51421">
    <property type="entry name" value="RAS"/>
    <property type="match status" value="1"/>
</dbReference>
<keyword evidence="2" id="KW-0342">GTP-binding</keyword>
<keyword evidence="4" id="KW-1185">Reference proteome</keyword>
<dbReference type="OMA" id="DYQFANQ"/>
<dbReference type="Proteomes" id="UP000041254">
    <property type="component" value="Unassembled WGS sequence"/>
</dbReference>
<evidence type="ECO:0000256" key="1">
    <source>
        <dbReference type="ARBA" id="ARBA00022741"/>
    </source>
</evidence>
<dbReference type="NCBIfam" id="TIGR00231">
    <property type="entry name" value="small_GTP"/>
    <property type="match status" value="1"/>
</dbReference>
<evidence type="ECO:0000256" key="2">
    <source>
        <dbReference type="ARBA" id="ARBA00023134"/>
    </source>
</evidence>
<dbReference type="InterPro" id="IPR050227">
    <property type="entry name" value="Rab"/>
</dbReference>
<keyword evidence="1" id="KW-0547">Nucleotide-binding</keyword>
<dbReference type="GO" id="GO:0003924">
    <property type="term" value="F:GTPase activity"/>
    <property type="evidence" value="ECO:0007669"/>
    <property type="project" value="InterPro"/>
</dbReference>
<dbReference type="Pfam" id="PF00071">
    <property type="entry name" value="Ras"/>
    <property type="match status" value="1"/>
</dbReference>
<protein>
    <submittedName>
        <fullName evidence="3">Uncharacterized protein</fullName>
    </submittedName>
</protein>
<dbReference type="InterPro" id="IPR027417">
    <property type="entry name" value="P-loop_NTPase"/>
</dbReference>
<dbReference type="SMART" id="SM00176">
    <property type="entry name" value="RAN"/>
    <property type="match status" value="1"/>
</dbReference>
<dbReference type="EMBL" id="CDMY01000322">
    <property type="protein sequence ID" value="CEM02264.1"/>
    <property type="molecule type" value="Genomic_DNA"/>
</dbReference>
<dbReference type="InParanoid" id="A0A0G4EUD6"/>
<dbReference type="VEuPathDB" id="CryptoDB:Vbra_20887"/>
<dbReference type="FunFam" id="3.40.50.300:FF:000808">
    <property type="entry name" value="Small GTP-binding protein, putative"/>
    <property type="match status" value="1"/>
</dbReference>
<dbReference type="Gene3D" id="3.40.50.300">
    <property type="entry name" value="P-loop containing nucleotide triphosphate hydrolases"/>
    <property type="match status" value="1"/>
</dbReference>
<dbReference type="InterPro" id="IPR001806">
    <property type="entry name" value="Small_GTPase"/>
</dbReference>
<dbReference type="SMART" id="SM00173">
    <property type="entry name" value="RAS"/>
    <property type="match status" value="1"/>
</dbReference>
<dbReference type="SMART" id="SM00175">
    <property type="entry name" value="RAB"/>
    <property type="match status" value="1"/>
</dbReference>
<dbReference type="PANTHER" id="PTHR47977">
    <property type="entry name" value="RAS-RELATED PROTEIN RAB"/>
    <property type="match status" value="1"/>
</dbReference>
<evidence type="ECO:0000313" key="4">
    <source>
        <dbReference type="Proteomes" id="UP000041254"/>
    </source>
</evidence>
<dbReference type="SUPFAM" id="SSF52540">
    <property type="entry name" value="P-loop containing nucleoside triphosphate hydrolases"/>
    <property type="match status" value="1"/>
</dbReference>
<dbReference type="AlphaFoldDB" id="A0A0G4EUD6"/>
<dbReference type="GO" id="GO:0005525">
    <property type="term" value="F:GTP binding"/>
    <property type="evidence" value="ECO:0007669"/>
    <property type="project" value="UniProtKB-KW"/>
</dbReference>
<dbReference type="SMART" id="SM00174">
    <property type="entry name" value="RHO"/>
    <property type="match status" value="1"/>
</dbReference>
<dbReference type="InterPro" id="IPR005225">
    <property type="entry name" value="Small_GTP-bd"/>
</dbReference>
<reference evidence="3 4" key="1">
    <citation type="submission" date="2014-11" db="EMBL/GenBank/DDBJ databases">
        <authorList>
            <person name="Zhu J."/>
            <person name="Qi W."/>
            <person name="Song R."/>
        </authorList>
    </citation>
    <scope>NUCLEOTIDE SEQUENCE [LARGE SCALE GENOMIC DNA]</scope>
</reference>
<name>A0A0G4EUD6_VITBC</name>